<sequence length="94" mass="9823">MNFRITTPLKQFAQPELCAWQVPDCALPKGAEASKAEASGVQGGTETALGKEFGRPSKPAAEPEAEASKASPPGNGFCAFFLGSKAFRHGLQSL</sequence>
<feature type="region of interest" description="Disordered" evidence="1">
    <location>
        <begin position="31"/>
        <end position="73"/>
    </location>
</feature>
<evidence type="ECO:0000256" key="1">
    <source>
        <dbReference type="SAM" id="MobiDB-lite"/>
    </source>
</evidence>
<comment type="caution">
    <text evidence="2">The sequence shown here is derived from an EMBL/GenBank/DDBJ whole genome shotgun (WGS) entry which is preliminary data.</text>
</comment>
<accession>A0A1Q9CH03</accession>
<keyword evidence="3" id="KW-1185">Reference proteome</keyword>
<dbReference type="AlphaFoldDB" id="A0A1Q9CH03"/>
<dbReference type="EMBL" id="LSRX01001214">
    <property type="protein sequence ID" value="OLP82212.1"/>
    <property type="molecule type" value="Genomic_DNA"/>
</dbReference>
<proteinExistence type="predicted"/>
<evidence type="ECO:0000313" key="2">
    <source>
        <dbReference type="EMBL" id="OLP82212.1"/>
    </source>
</evidence>
<organism evidence="2 3">
    <name type="scientific">Symbiodinium microadriaticum</name>
    <name type="common">Dinoflagellate</name>
    <name type="synonym">Zooxanthella microadriatica</name>
    <dbReference type="NCBI Taxonomy" id="2951"/>
    <lineage>
        <taxon>Eukaryota</taxon>
        <taxon>Sar</taxon>
        <taxon>Alveolata</taxon>
        <taxon>Dinophyceae</taxon>
        <taxon>Suessiales</taxon>
        <taxon>Symbiodiniaceae</taxon>
        <taxon>Symbiodinium</taxon>
    </lineage>
</organism>
<dbReference type="Proteomes" id="UP000186817">
    <property type="component" value="Unassembled WGS sequence"/>
</dbReference>
<feature type="compositionally biased region" description="Low complexity" evidence="1">
    <location>
        <begin position="56"/>
        <end position="73"/>
    </location>
</feature>
<evidence type="ECO:0000313" key="3">
    <source>
        <dbReference type="Proteomes" id="UP000186817"/>
    </source>
</evidence>
<reference evidence="2 3" key="1">
    <citation type="submission" date="2016-02" db="EMBL/GenBank/DDBJ databases">
        <title>Genome analysis of coral dinoflagellate symbionts highlights evolutionary adaptations to a symbiotic lifestyle.</title>
        <authorList>
            <person name="Aranda M."/>
            <person name="Li Y."/>
            <person name="Liew Y.J."/>
            <person name="Baumgarten S."/>
            <person name="Simakov O."/>
            <person name="Wilson M."/>
            <person name="Piel J."/>
            <person name="Ashoor H."/>
            <person name="Bougouffa S."/>
            <person name="Bajic V.B."/>
            <person name="Ryu T."/>
            <person name="Ravasi T."/>
            <person name="Bayer T."/>
            <person name="Micklem G."/>
            <person name="Kim H."/>
            <person name="Bhak J."/>
            <person name="Lajeunesse T.C."/>
            <person name="Voolstra C.R."/>
        </authorList>
    </citation>
    <scope>NUCLEOTIDE SEQUENCE [LARGE SCALE GENOMIC DNA]</scope>
    <source>
        <strain evidence="2 3">CCMP2467</strain>
    </source>
</reference>
<protein>
    <submittedName>
        <fullName evidence="2">Uncharacterized protein</fullName>
    </submittedName>
</protein>
<name>A0A1Q9CH03_SYMMI</name>
<gene>
    <name evidence="2" type="ORF">AK812_SmicGene37166</name>
</gene>